<dbReference type="PATRIC" id="fig|1231392.3.peg.416"/>
<dbReference type="STRING" id="1231392.OCGS_0414"/>
<reference evidence="4 5" key="1">
    <citation type="journal article" date="2012" name="J. Bacteriol.">
        <title>Draft Genome Sequence of Oceaniovalibus guishaninsula JLT2003T.</title>
        <authorList>
            <person name="Tang K."/>
            <person name="Liu K."/>
            <person name="Jiao N."/>
        </authorList>
    </citation>
    <scope>NUCLEOTIDE SEQUENCE [LARGE SCALE GENOMIC DNA]</scope>
    <source>
        <strain evidence="4 5">JLT2003</strain>
    </source>
</reference>
<dbReference type="OrthoDB" id="5431326at2"/>
<evidence type="ECO:0000256" key="1">
    <source>
        <dbReference type="ARBA" id="ARBA00010457"/>
    </source>
</evidence>
<dbReference type="PROSITE" id="PS00087">
    <property type="entry name" value="SOD_CU_ZN_1"/>
    <property type="match status" value="1"/>
</dbReference>
<comment type="caution">
    <text evidence="4">The sequence shown here is derived from an EMBL/GenBank/DDBJ whole genome shotgun (WGS) entry which is preliminary data.</text>
</comment>
<dbReference type="EMBL" id="AMGO01000007">
    <property type="protein sequence ID" value="EKE45324.1"/>
    <property type="molecule type" value="Genomic_DNA"/>
</dbReference>
<protein>
    <submittedName>
        <fullName evidence="4">Superoxide dismutase, copper/zinc binding protein</fullName>
    </submittedName>
</protein>
<dbReference type="SUPFAM" id="SSF49329">
    <property type="entry name" value="Cu,Zn superoxide dismutase-like"/>
    <property type="match status" value="1"/>
</dbReference>
<gene>
    <name evidence="4" type="ORF">OCGS_0414</name>
</gene>
<dbReference type="Pfam" id="PF00080">
    <property type="entry name" value="Sod_Cu"/>
    <property type="match status" value="1"/>
</dbReference>
<name>K2HRD8_9RHOB</name>
<dbReference type="PANTHER" id="PTHR10003">
    <property type="entry name" value="SUPEROXIDE DISMUTASE CU-ZN -RELATED"/>
    <property type="match status" value="1"/>
</dbReference>
<dbReference type="Proteomes" id="UP000006765">
    <property type="component" value="Unassembled WGS sequence"/>
</dbReference>
<dbReference type="Gene3D" id="2.60.40.200">
    <property type="entry name" value="Superoxide dismutase, copper/zinc binding domain"/>
    <property type="match status" value="1"/>
</dbReference>
<feature type="signal peptide" evidence="2">
    <location>
        <begin position="1"/>
        <end position="21"/>
    </location>
</feature>
<dbReference type="RefSeq" id="WP_007425567.1">
    <property type="nucleotide sequence ID" value="NZ_AMGO01000007.1"/>
</dbReference>
<dbReference type="GO" id="GO:0006801">
    <property type="term" value="P:superoxide metabolic process"/>
    <property type="evidence" value="ECO:0007669"/>
    <property type="project" value="InterPro"/>
</dbReference>
<dbReference type="InterPro" id="IPR001424">
    <property type="entry name" value="SOD_Cu_Zn_dom"/>
</dbReference>
<dbReference type="AlphaFoldDB" id="K2HRD8"/>
<organism evidence="4 5">
    <name type="scientific">Oceaniovalibus guishaninsula JLT2003</name>
    <dbReference type="NCBI Taxonomy" id="1231392"/>
    <lineage>
        <taxon>Bacteria</taxon>
        <taxon>Pseudomonadati</taxon>
        <taxon>Pseudomonadota</taxon>
        <taxon>Alphaproteobacteria</taxon>
        <taxon>Rhodobacterales</taxon>
        <taxon>Roseobacteraceae</taxon>
        <taxon>Oceaniovalibus</taxon>
    </lineage>
</organism>
<dbReference type="InterPro" id="IPR024134">
    <property type="entry name" value="SOD_Cu/Zn_/chaperone"/>
</dbReference>
<evidence type="ECO:0000313" key="5">
    <source>
        <dbReference type="Proteomes" id="UP000006765"/>
    </source>
</evidence>
<keyword evidence="5" id="KW-1185">Reference proteome</keyword>
<dbReference type="InterPro" id="IPR036423">
    <property type="entry name" value="SOD-like_Cu/Zn_dom_sf"/>
</dbReference>
<accession>K2HRD8</accession>
<comment type="similarity">
    <text evidence="1">Belongs to the Cu-Zn superoxide dismutase family.</text>
</comment>
<evidence type="ECO:0000259" key="3">
    <source>
        <dbReference type="Pfam" id="PF00080"/>
    </source>
</evidence>
<evidence type="ECO:0000256" key="2">
    <source>
        <dbReference type="SAM" id="SignalP"/>
    </source>
</evidence>
<dbReference type="InterPro" id="IPR018152">
    <property type="entry name" value="SOD_Cu/Zn_BS"/>
</dbReference>
<sequence length="175" mass="17663">MRHSIPFLIAGTLAAAVPAAAQNLDNGFATAARAEIVDRDGQAIGTVTINRTESGVPLVIVAVTDLPEGSHGIHLHETGDCSAADFTSAGGHIAGDKEHGVFVAGGPHPGDLPNAIVDEPGAINAEIFAGGLDIDEMVFDADGSAFIVHSGADDYLSQPAGDSGDRIACGVFQPA</sequence>
<feature type="chain" id="PRO_5003858663" evidence="2">
    <location>
        <begin position="22"/>
        <end position="175"/>
    </location>
</feature>
<feature type="domain" description="Superoxide dismutase copper/zinc binding" evidence="3">
    <location>
        <begin position="45"/>
        <end position="171"/>
    </location>
</feature>
<proteinExistence type="inferred from homology"/>
<dbReference type="GO" id="GO:0005507">
    <property type="term" value="F:copper ion binding"/>
    <property type="evidence" value="ECO:0007669"/>
    <property type="project" value="InterPro"/>
</dbReference>
<keyword evidence="2" id="KW-0732">Signal</keyword>
<dbReference type="eggNOG" id="COG2032">
    <property type="taxonomic scope" value="Bacteria"/>
</dbReference>
<evidence type="ECO:0000313" key="4">
    <source>
        <dbReference type="EMBL" id="EKE45324.1"/>
    </source>
</evidence>